<organism evidence="4 5">
    <name type="scientific">Chaetoceros tenuissimus</name>
    <dbReference type="NCBI Taxonomy" id="426638"/>
    <lineage>
        <taxon>Eukaryota</taxon>
        <taxon>Sar</taxon>
        <taxon>Stramenopiles</taxon>
        <taxon>Ochrophyta</taxon>
        <taxon>Bacillariophyta</taxon>
        <taxon>Coscinodiscophyceae</taxon>
        <taxon>Chaetocerotophycidae</taxon>
        <taxon>Chaetocerotales</taxon>
        <taxon>Chaetocerotaceae</taxon>
        <taxon>Chaetoceros</taxon>
    </lineage>
</organism>
<evidence type="ECO:0000256" key="2">
    <source>
        <dbReference type="ARBA" id="ARBA00023002"/>
    </source>
</evidence>
<dbReference type="Gene3D" id="3.40.50.720">
    <property type="entry name" value="NAD(P)-binding Rossmann-like Domain"/>
    <property type="match status" value="1"/>
</dbReference>
<evidence type="ECO:0000313" key="5">
    <source>
        <dbReference type="Proteomes" id="UP001054902"/>
    </source>
</evidence>
<name>A0AAD3H7B8_9STRA</name>
<dbReference type="PANTHER" id="PTHR43008">
    <property type="entry name" value="BENZIL REDUCTASE"/>
    <property type="match status" value="1"/>
</dbReference>
<dbReference type="GO" id="GO:0050664">
    <property type="term" value="F:oxidoreductase activity, acting on NAD(P)H, oxygen as acceptor"/>
    <property type="evidence" value="ECO:0007669"/>
    <property type="project" value="TreeGrafter"/>
</dbReference>
<keyword evidence="2" id="KW-0560">Oxidoreductase</keyword>
<evidence type="ECO:0000256" key="3">
    <source>
        <dbReference type="RuleBase" id="RU000363"/>
    </source>
</evidence>
<dbReference type="InterPro" id="IPR002347">
    <property type="entry name" value="SDR_fam"/>
</dbReference>
<protein>
    <submittedName>
        <fullName evidence="4">SDR family NAD(P)-dependent oxidoreductase</fullName>
    </submittedName>
</protein>
<dbReference type="EMBL" id="BLLK01000046">
    <property type="protein sequence ID" value="GFH52921.1"/>
    <property type="molecule type" value="Genomic_DNA"/>
</dbReference>
<dbReference type="SUPFAM" id="SSF51735">
    <property type="entry name" value="NAD(P)-binding Rossmann-fold domains"/>
    <property type="match status" value="1"/>
</dbReference>
<sequence length="259" mass="28564">MSGVSIITGGGSGIGAAIAKRLVSRSQPCIIIGRRLNKLEETKNASANPSLIRTVVADVSNLDDHDIIVNSLKEGEKVKALIQNAGVLDPIGSLTKVTPEQWKNHMNINLDGPLFLTQKLIPHLLPRNEEGKGGRILHISSGAAHNPYRGWGAYCTSKAAFHMLYKSLSKELSPKGISVGSVRPGVVDTPMQDLIRDQNDSDFPDVGRFQQLKQSGNLIDPDDVATFIDWLLNETDDVEFSEEEWDIRNVDREKWINYL</sequence>
<accession>A0AAD3H7B8</accession>
<dbReference type="PRINTS" id="PR00081">
    <property type="entry name" value="GDHRDH"/>
</dbReference>
<dbReference type="AlphaFoldDB" id="A0AAD3H7B8"/>
<dbReference type="Proteomes" id="UP001054902">
    <property type="component" value="Unassembled WGS sequence"/>
</dbReference>
<gene>
    <name evidence="4" type="ORF">CTEN210_09397</name>
</gene>
<evidence type="ECO:0000313" key="4">
    <source>
        <dbReference type="EMBL" id="GFH52921.1"/>
    </source>
</evidence>
<dbReference type="PANTHER" id="PTHR43008:SF8">
    <property type="entry name" value="BENZIL REDUCTASE ((S)-BENZOIN FORMING) IRC24"/>
    <property type="match status" value="1"/>
</dbReference>
<dbReference type="InterPro" id="IPR036291">
    <property type="entry name" value="NAD(P)-bd_dom_sf"/>
</dbReference>
<keyword evidence="5" id="KW-1185">Reference proteome</keyword>
<reference evidence="4 5" key="1">
    <citation type="journal article" date="2021" name="Sci. Rep.">
        <title>The genome of the diatom Chaetoceros tenuissimus carries an ancient integrated fragment of an extant virus.</title>
        <authorList>
            <person name="Hongo Y."/>
            <person name="Kimura K."/>
            <person name="Takaki Y."/>
            <person name="Yoshida Y."/>
            <person name="Baba S."/>
            <person name="Kobayashi G."/>
            <person name="Nagasaki K."/>
            <person name="Hano T."/>
            <person name="Tomaru Y."/>
        </authorList>
    </citation>
    <scope>NUCLEOTIDE SEQUENCE [LARGE SCALE GENOMIC DNA]</scope>
    <source>
        <strain evidence="4 5">NIES-3715</strain>
    </source>
</reference>
<evidence type="ECO:0000256" key="1">
    <source>
        <dbReference type="ARBA" id="ARBA00006484"/>
    </source>
</evidence>
<comment type="caution">
    <text evidence="4">The sequence shown here is derived from an EMBL/GenBank/DDBJ whole genome shotgun (WGS) entry which is preliminary data.</text>
</comment>
<dbReference type="Pfam" id="PF00106">
    <property type="entry name" value="adh_short"/>
    <property type="match status" value="1"/>
</dbReference>
<dbReference type="PRINTS" id="PR00080">
    <property type="entry name" value="SDRFAMILY"/>
</dbReference>
<comment type="similarity">
    <text evidence="1 3">Belongs to the short-chain dehydrogenases/reductases (SDR) family.</text>
</comment>
<proteinExistence type="inferred from homology"/>
<dbReference type="GO" id="GO:0016616">
    <property type="term" value="F:oxidoreductase activity, acting on the CH-OH group of donors, NAD or NADP as acceptor"/>
    <property type="evidence" value="ECO:0007669"/>
    <property type="project" value="UniProtKB-ARBA"/>
</dbReference>